<gene>
    <name evidence="2" type="ORF">AB1Y20_010961</name>
</gene>
<evidence type="ECO:0000313" key="3">
    <source>
        <dbReference type="Proteomes" id="UP001515480"/>
    </source>
</evidence>
<accession>A0AB34INJ1</accession>
<dbReference type="Gene3D" id="3.30.559.10">
    <property type="entry name" value="Chloramphenicol acetyltransferase-like domain"/>
    <property type="match status" value="1"/>
</dbReference>
<keyword evidence="3" id="KW-1185">Reference proteome</keyword>
<feature type="chain" id="PRO_5044266308" description="Diacylglycerol O-acyltransferase" evidence="1">
    <location>
        <begin position="20"/>
        <end position="602"/>
    </location>
</feature>
<proteinExistence type="predicted"/>
<dbReference type="AlphaFoldDB" id="A0AB34INJ1"/>
<dbReference type="EMBL" id="JBGBPQ010000022">
    <property type="protein sequence ID" value="KAL1502888.1"/>
    <property type="molecule type" value="Genomic_DNA"/>
</dbReference>
<evidence type="ECO:0008006" key="4">
    <source>
        <dbReference type="Google" id="ProtNLM"/>
    </source>
</evidence>
<dbReference type="Proteomes" id="UP001515480">
    <property type="component" value="Unassembled WGS sequence"/>
</dbReference>
<dbReference type="PANTHER" id="PTHR28037:SF1">
    <property type="entry name" value="ALCOHOL O-ACETYLTRANSFERASE 1-RELATED"/>
    <property type="match status" value="1"/>
</dbReference>
<comment type="caution">
    <text evidence="2">The sequence shown here is derived from an EMBL/GenBank/DDBJ whole genome shotgun (WGS) entry which is preliminary data.</text>
</comment>
<dbReference type="Gene3D" id="3.30.559.30">
    <property type="entry name" value="Nonribosomal peptide synthetase, condensation domain"/>
    <property type="match status" value="1"/>
</dbReference>
<keyword evidence="1" id="KW-0732">Signal</keyword>
<dbReference type="SUPFAM" id="SSF52777">
    <property type="entry name" value="CoA-dependent acyltransferases"/>
    <property type="match status" value="2"/>
</dbReference>
<protein>
    <recommendedName>
        <fullName evidence="4">Diacylglycerol O-acyltransferase</fullName>
    </recommendedName>
</protein>
<dbReference type="InterPro" id="IPR052058">
    <property type="entry name" value="Alcohol_O-acetyltransferase"/>
</dbReference>
<reference evidence="2 3" key="1">
    <citation type="journal article" date="2024" name="Science">
        <title>Giant polyketide synthase enzymes in the biosynthesis of giant marine polyether toxins.</title>
        <authorList>
            <person name="Fallon T.R."/>
            <person name="Shende V.V."/>
            <person name="Wierzbicki I.H."/>
            <person name="Pendleton A.L."/>
            <person name="Watervoot N.F."/>
            <person name="Auber R.P."/>
            <person name="Gonzalez D.J."/>
            <person name="Wisecaver J.H."/>
            <person name="Moore B.S."/>
        </authorList>
    </citation>
    <scope>NUCLEOTIDE SEQUENCE [LARGE SCALE GENOMIC DNA]</scope>
    <source>
        <strain evidence="2 3">12B1</strain>
    </source>
</reference>
<evidence type="ECO:0000313" key="2">
    <source>
        <dbReference type="EMBL" id="KAL1502888.1"/>
    </source>
</evidence>
<organism evidence="2 3">
    <name type="scientific">Prymnesium parvum</name>
    <name type="common">Toxic golden alga</name>
    <dbReference type="NCBI Taxonomy" id="97485"/>
    <lineage>
        <taxon>Eukaryota</taxon>
        <taxon>Haptista</taxon>
        <taxon>Haptophyta</taxon>
        <taxon>Prymnesiophyceae</taxon>
        <taxon>Prymnesiales</taxon>
        <taxon>Prymnesiaceae</taxon>
        <taxon>Prymnesium</taxon>
    </lineage>
</organism>
<evidence type="ECO:0000256" key="1">
    <source>
        <dbReference type="SAM" id="SignalP"/>
    </source>
</evidence>
<sequence>MMGLLARVAVLAALSHAAALRAAPTQSRPLSRPKMSAADGAGVGSFRWEGDSERRPLGSMERLLCARRSWNSAMTTAHVSAALLQGPPPTEDELLAGLTWVLQRHPLLRACVRGKGKFAVRGATPYPLHSDYLGRAVAYNEELLRVYPDEDIQHFAPSPLSAEELGRRALRVERSVAWRRGFRREMDELLLDEEGDGPLWRLTLYADEGSAAESVLVYAANHAISDQLSFNLVLSQLLRACAESRAGRALPPPEPLPLPPSVEGALLGKEQRQAEDIKSRLELIIGRFGEPVGPTVPLPEMLGGPRKLLPSWEPGRARWASIKYALWQLGASGMKVLPRWVPRGEQITPELEPLYEHRGRRTGVALRTVDAADLSALRLACRSRGVTVSAALCAATALGASDAMGEPSRGRERYKLLQAVDMRPLGEHAADWAEGTVVAGTGSLDLLLDLPSAAGEAVRAGAIDQFWACASECHRQTREWIAAGWARESLLLFSCGWEFMNMNRVVELGSQDRTTLGRAYSAGISNVGVYSHDTKYGDLTLSELYFGISQTVSAPSISVSSVTVDGKLCVTVAYATPIWSEDDASSYADDLITTLRAAASAH</sequence>
<name>A0AB34INJ1_PRYPA</name>
<feature type="signal peptide" evidence="1">
    <location>
        <begin position="1"/>
        <end position="19"/>
    </location>
</feature>
<dbReference type="PANTHER" id="PTHR28037">
    <property type="entry name" value="ALCOHOL O-ACETYLTRANSFERASE 1-RELATED"/>
    <property type="match status" value="1"/>
</dbReference>
<dbReference type="InterPro" id="IPR023213">
    <property type="entry name" value="CAT-like_dom_sf"/>
</dbReference>